<keyword evidence="2" id="KW-1185">Reference proteome</keyword>
<gene>
    <name evidence="1" type="ORF">BIT28_24030</name>
</gene>
<accession>A0A1Q9GBT5</accession>
<protein>
    <submittedName>
        <fullName evidence="1">Uncharacterized protein</fullName>
    </submittedName>
</protein>
<evidence type="ECO:0000313" key="1">
    <source>
        <dbReference type="EMBL" id="OLQ71731.1"/>
    </source>
</evidence>
<dbReference type="EMBL" id="MJIL01000093">
    <property type="protein sequence ID" value="OLQ71731.1"/>
    <property type="molecule type" value="Genomic_DNA"/>
</dbReference>
<proteinExistence type="predicted"/>
<sequence>MVLLLAKQIITLYHAVQKTLTKDQHALISSSTKKSVTVFTTNTEAATKNAVSNINRSFSIGLEPENMKFLSY</sequence>
<organism evidence="1 2">
    <name type="scientific">Photobacterium proteolyticum</name>
    <dbReference type="NCBI Taxonomy" id="1903952"/>
    <lineage>
        <taxon>Bacteria</taxon>
        <taxon>Pseudomonadati</taxon>
        <taxon>Pseudomonadota</taxon>
        <taxon>Gammaproteobacteria</taxon>
        <taxon>Vibrionales</taxon>
        <taxon>Vibrionaceae</taxon>
        <taxon>Photobacterium</taxon>
    </lineage>
</organism>
<dbReference type="AlphaFoldDB" id="A0A1Q9GBT5"/>
<name>A0A1Q9GBT5_9GAMM</name>
<comment type="caution">
    <text evidence="1">The sequence shown here is derived from an EMBL/GenBank/DDBJ whole genome shotgun (WGS) entry which is preliminary data.</text>
</comment>
<evidence type="ECO:0000313" key="2">
    <source>
        <dbReference type="Proteomes" id="UP000186905"/>
    </source>
</evidence>
<reference evidence="1 2" key="1">
    <citation type="submission" date="2016-09" db="EMBL/GenBank/DDBJ databases">
        <title>Photobacterium proteolyticum sp. nov. a protease producing bacterium isolated from ocean sediments of Laizhou Bay.</title>
        <authorList>
            <person name="Li Y."/>
        </authorList>
    </citation>
    <scope>NUCLEOTIDE SEQUENCE [LARGE SCALE GENOMIC DNA]</scope>
    <source>
        <strain evidence="1 2">13-12</strain>
    </source>
</reference>
<dbReference type="Proteomes" id="UP000186905">
    <property type="component" value="Unassembled WGS sequence"/>
</dbReference>